<dbReference type="GO" id="GO:0003955">
    <property type="term" value="F:NAD(P)H dehydrogenase (quinone) activity"/>
    <property type="evidence" value="ECO:0007669"/>
    <property type="project" value="InterPro"/>
</dbReference>
<keyword evidence="4" id="KW-0288">FMN</keyword>
<protein>
    <recommendedName>
        <fullName evidence="5">Flavoprotein WrbA</fullName>
    </recommendedName>
</protein>
<proteinExistence type="inferred from homology"/>
<dbReference type="InterPro" id="IPR005025">
    <property type="entry name" value="FMN_Rdtase-like_dom"/>
</dbReference>
<evidence type="ECO:0000313" key="7">
    <source>
        <dbReference type="EMBL" id="MBC3935371.1"/>
    </source>
</evidence>
<evidence type="ECO:0000256" key="3">
    <source>
        <dbReference type="ARBA" id="ARBA00022630"/>
    </source>
</evidence>
<dbReference type="SUPFAM" id="SSF52218">
    <property type="entry name" value="Flavoproteins"/>
    <property type="match status" value="1"/>
</dbReference>
<comment type="caution">
    <text evidence="7">The sequence shown here is derived from an EMBL/GenBank/DDBJ whole genome shotgun (WGS) entry which is preliminary data.</text>
</comment>
<dbReference type="Proteomes" id="UP000612361">
    <property type="component" value="Unassembled WGS sequence"/>
</dbReference>
<dbReference type="RefSeq" id="WP_186880951.1">
    <property type="nucleotide sequence ID" value="NZ_JACOGG010000007.1"/>
</dbReference>
<keyword evidence="8" id="KW-1185">Reference proteome</keyword>
<dbReference type="PROSITE" id="PS50902">
    <property type="entry name" value="FLAVODOXIN_LIKE"/>
    <property type="match status" value="1"/>
</dbReference>
<organism evidence="7 8">
    <name type="scientific">Undibacterium rugosum</name>
    <dbReference type="NCBI Taxonomy" id="2762291"/>
    <lineage>
        <taxon>Bacteria</taxon>
        <taxon>Pseudomonadati</taxon>
        <taxon>Pseudomonadota</taxon>
        <taxon>Betaproteobacteria</taxon>
        <taxon>Burkholderiales</taxon>
        <taxon>Oxalobacteraceae</taxon>
        <taxon>Undibacterium</taxon>
    </lineage>
</organism>
<comment type="cofactor">
    <cofactor evidence="1">
        <name>FMN</name>
        <dbReference type="ChEBI" id="CHEBI:58210"/>
    </cofactor>
</comment>
<evidence type="ECO:0000259" key="6">
    <source>
        <dbReference type="PROSITE" id="PS50902"/>
    </source>
</evidence>
<gene>
    <name evidence="7" type="primary">wrbA</name>
    <name evidence="7" type="ORF">H8K47_08360</name>
</gene>
<dbReference type="NCBIfam" id="NF002999">
    <property type="entry name" value="PRK03767.1"/>
    <property type="match status" value="1"/>
</dbReference>
<dbReference type="GO" id="GO:0016020">
    <property type="term" value="C:membrane"/>
    <property type="evidence" value="ECO:0007669"/>
    <property type="project" value="TreeGrafter"/>
</dbReference>
<evidence type="ECO:0000313" key="8">
    <source>
        <dbReference type="Proteomes" id="UP000612361"/>
    </source>
</evidence>
<dbReference type="FunFam" id="3.40.50.360:FF:000001">
    <property type="entry name" value="NAD(P)H dehydrogenase (Quinone) FQR1-like"/>
    <property type="match status" value="1"/>
</dbReference>
<reference evidence="7" key="1">
    <citation type="submission" date="2020-08" db="EMBL/GenBank/DDBJ databases">
        <title>Novel species isolated from subtropical streams in China.</title>
        <authorList>
            <person name="Lu H."/>
        </authorList>
    </citation>
    <scope>NUCLEOTIDE SEQUENCE</scope>
    <source>
        <strain evidence="7">CY7W</strain>
    </source>
</reference>
<comment type="similarity">
    <text evidence="2">Belongs to the WrbA family.</text>
</comment>
<dbReference type="GO" id="GO:0009055">
    <property type="term" value="F:electron transfer activity"/>
    <property type="evidence" value="ECO:0007669"/>
    <property type="project" value="InterPro"/>
</dbReference>
<dbReference type="InterPro" id="IPR029039">
    <property type="entry name" value="Flavoprotein-like_sf"/>
</dbReference>
<dbReference type="AlphaFoldDB" id="A0A923I0F6"/>
<dbReference type="InterPro" id="IPR001226">
    <property type="entry name" value="Flavodoxin_CS"/>
</dbReference>
<evidence type="ECO:0000256" key="1">
    <source>
        <dbReference type="ARBA" id="ARBA00001917"/>
    </source>
</evidence>
<dbReference type="PANTHER" id="PTHR30546:SF23">
    <property type="entry name" value="FLAVOPROTEIN-LIKE PROTEIN YCP4-RELATED"/>
    <property type="match status" value="1"/>
</dbReference>
<accession>A0A923I0F6</accession>
<evidence type="ECO:0000256" key="2">
    <source>
        <dbReference type="ARBA" id="ARBA00006961"/>
    </source>
</evidence>
<feature type="domain" description="Flavodoxin-like" evidence="6">
    <location>
        <begin position="10"/>
        <end position="195"/>
    </location>
</feature>
<dbReference type="NCBIfam" id="TIGR01755">
    <property type="entry name" value="flav_wrbA"/>
    <property type="match status" value="1"/>
</dbReference>
<keyword evidence="7" id="KW-0560">Oxidoreductase</keyword>
<dbReference type="PANTHER" id="PTHR30546">
    <property type="entry name" value="FLAVODOXIN-RELATED PROTEIN WRBA-RELATED"/>
    <property type="match status" value="1"/>
</dbReference>
<dbReference type="Gene3D" id="3.40.50.360">
    <property type="match status" value="1"/>
</dbReference>
<evidence type="ECO:0000256" key="4">
    <source>
        <dbReference type="ARBA" id="ARBA00022643"/>
    </source>
</evidence>
<keyword evidence="3" id="KW-0285">Flavoprotein</keyword>
<sequence>MSHSSIPLTLLVLYYSRHGSTRKIAEWIAQGIESVPNCDARLRTVPPVSSDTEATAAAIPDSGAPYVELQDLAECAGLAVGSPTRFGNMAAAMKYFWDGTSADWLSGTLAGKPGCVFTSTGSLHGGQESTLLSMMLPLYHHGMLVLGIPYSEADLMLTSSGGSPYGATHWSGLDGKKAPTDESRRLAIALGKRLAQNARKLAAST</sequence>
<dbReference type="Pfam" id="PF03358">
    <property type="entry name" value="FMN_red"/>
    <property type="match status" value="1"/>
</dbReference>
<dbReference type="EMBL" id="JACOGG010000007">
    <property type="protein sequence ID" value="MBC3935371.1"/>
    <property type="molecule type" value="Genomic_DNA"/>
</dbReference>
<dbReference type="PROSITE" id="PS00201">
    <property type="entry name" value="FLAVODOXIN"/>
    <property type="match status" value="1"/>
</dbReference>
<dbReference type="InterPro" id="IPR010089">
    <property type="entry name" value="Flavoprotein_WrbA-like"/>
</dbReference>
<evidence type="ECO:0000256" key="5">
    <source>
        <dbReference type="ARBA" id="ARBA00029652"/>
    </source>
</evidence>
<dbReference type="GO" id="GO:0010181">
    <property type="term" value="F:FMN binding"/>
    <property type="evidence" value="ECO:0007669"/>
    <property type="project" value="InterPro"/>
</dbReference>
<name>A0A923I0F6_9BURK</name>
<dbReference type="InterPro" id="IPR008254">
    <property type="entry name" value="Flavodoxin/NO_synth"/>
</dbReference>